<dbReference type="AlphaFoldDB" id="A0A7Z7B031"/>
<comment type="caution">
    <text evidence="2">The sequence shown here is derived from an EMBL/GenBank/DDBJ whole genome shotgun (WGS) entry which is preliminary data.</text>
</comment>
<keyword evidence="2" id="KW-0808">Transferase</keyword>
<gene>
    <name evidence="2" type="ORF">SAMN04488589_1904</name>
</gene>
<reference evidence="2 3" key="1">
    <citation type="submission" date="2016-10" db="EMBL/GenBank/DDBJ databases">
        <authorList>
            <person name="Varghese N."/>
            <person name="Submissions S."/>
        </authorList>
    </citation>
    <scope>NUCLEOTIDE SEQUENCE [LARGE SCALE GENOMIC DNA]</scope>
    <source>
        <strain evidence="2 3">PL 12/M</strain>
    </source>
</reference>
<evidence type="ECO:0000313" key="2">
    <source>
        <dbReference type="EMBL" id="SDG00965.1"/>
    </source>
</evidence>
<dbReference type="InterPro" id="IPR016181">
    <property type="entry name" value="Acyl_CoA_acyltransferase"/>
</dbReference>
<keyword evidence="3" id="KW-1185">Reference proteome</keyword>
<feature type="domain" description="N-acetyltransferase" evidence="1">
    <location>
        <begin position="29"/>
        <end position="189"/>
    </location>
</feature>
<protein>
    <submittedName>
        <fullName evidence="2">Acetyltransferase (GNAT) family protein</fullName>
    </submittedName>
</protein>
<dbReference type="CDD" id="cd04301">
    <property type="entry name" value="NAT_SF"/>
    <property type="match status" value="1"/>
</dbReference>
<dbReference type="Gene3D" id="3.40.630.30">
    <property type="match status" value="1"/>
</dbReference>
<dbReference type="OrthoDB" id="124406at2157"/>
<dbReference type="PROSITE" id="PS51186">
    <property type="entry name" value="GNAT"/>
    <property type="match status" value="1"/>
</dbReference>
<dbReference type="Pfam" id="PF00583">
    <property type="entry name" value="Acetyltransf_1"/>
    <property type="match status" value="1"/>
</dbReference>
<dbReference type="InterPro" id="IPR000182">
    <property type="entry name" value="GNAT_dom"/>
</dbReference>
<dbReference type="EMBL" id="FNCA01000006">
    <property type="protein sequence ID" value="SDG00965.1"/>
    <property type="molecule type" value="Genomic_DNA"/>
</dbReference>
<name>A0A7Z7B031_9EURY</name>
<proteinExistence type="predicted"/>
<dbReference type="RefSeq" id="WP_091710230.1">
    <property type="nucleotide sequence ID" value="NZ_FNCA01000006.1"/>
</dbReference>
<evidence type="ECO:0000259" key="1">
    <source>
        <dbReference type="PROSITE" id="PS51186"/>
    </source>
</evidence>
<accession>A0A7Z7B031</accession>
<dbReference type="SUPFAM" id="SSF55729">
    <property type="entry name" value="Acyl-CoA N-acyltransferases (Nat)"/>
    <property type="match status" value="1"/>
</dbReference>
<sequence length="254" mass="28620">MSVEGMNILHVAGNISYGVLEAGSSVDQLDIDIGNSSNIGFNYFHNKFGMPYDFLLKSSLSSGHSLFVAVKDTNKLLGFARFEQISEETERTYRGRTNVVNHSIHLLRSIEIHPAHRHVGIGRLLFAIAVNRLKTNVITMPDNSGAARFFKNKLGFIALNTKSSGLSPRYKGYLMLPYPRARSMLKIMAEDYPRMVMPELIGSYEALKFRRNMGKSITSEDISDFLTLFESSKELLDSKLEGEMNSFIRGFDFK</sequence>
<organism evidence="2 3">
    <name type="scientific">Methanolobus vulcani</name>
    <dbReference type="NCBI Taxonomy" id="38026"/>
    <lineage>
        <taxon>Archaea</taxon>
        <taxon>Methanobacteriati</taxon>
        <taxon>Methanobacteriota</taxon>
        <taxon>Stenosarchaea group</taxon>
        <taxon>Methanomicrobia</taxon>
        <taxon>Methanosarcinales</taxon>
        <taxon>Methanosarcinaceae</taxon>
        <taxon>Methanolobus</taxon>
    </lineage>
</organism>
<dbReference type="Proteomes" id="UP000199259">
    <property type="component" value="Unassembled WGS sequence"/>
</dbReference>
<evidence type="ECO:0000313" key="3">
    <source>
        <dbReference type="Proteomes" id="UP000199259"/>
    </source>
</evidence>
<dbReference type="GO" id="GO:0016747">
    <property type="term" value="F:acyltransferase activity, transferring groups other than amino-acyl groups"/>
    <property type="evidence" value="ECO:0007669"/>
    <property type="project" value="InterPro"/>
</dbReference>